<comment type="function">
    <text evidence="6">Toxic component of a toxin-antitoxin (TA) system. An RNase.</text>
</comment>
<comment type="caution">
    <text evidence="8">The sequence shown here is derived from an EMBL/GenBank/DDBJ whole genome shotgun (WGS) entry which is preliminary data.</text>
</comment>
<keyword evidence="2 6" id="KW-0540">Nuclease</keyword>
<dbReference type="InterPro" id="IPR002716">
    <property type="entry name" value="PIN_dom"/>
</dbReference>
<dbReference type="SUPFAM" id="SSF88723">
    <property type="entry name" value="PIN domain-like"/>
    <property type="match status" value="1"/>
</dbReference>
<reference evidence="8" key="1">
    <citation type="submission" date="2020-07" db="EMBL/GenBank/DDBJ databases">
        <title>Huge and variable diversity of episymbiotic CPR bacteria and DPANN archaea in groundwater ecosystems.</title>
        <authorList>
            <person name="He C.Y."/>
            <person name="Keren R."/>
            <person name="Whittaker M."/>
            <person name="Farag I.F."/>
            <person name="Doudna J."/>
            <person name="Cate J.H.D."/>
            <person name="Banfield J.F."/>
        </authorList>
    </citation>
    <scope>NUCLEOTIDE SEQUENCE</scope>
    <source>
        <strain evidence="8">NC_groundwater_717_Ag_S-0.2um_59_8</strain>
    </source>
</reference>
<dbReference type="InterPro" id="IPR051619">
    <property type="entry name" value="TypeII_TA_RNase_PINc/VapC"/>
</dbReference>
<feature type="binding site" evidence="6">
    <location>
        <position position="5"/>
    </location>
    <ligand>
        <name>Mg(2+)</name>
        <dbReference type="ChEBI" id="CHEBI:18420"/>
    </ligand>
</feature>
<evidence type="ECO:0000256" key="4">
    <source>
        <dbReference type="ARBA" id="ARBA00022801"/>
    </source>
</evidence>
<proteinExistence type="inferred from homology"/>
<protein>
    <recommendedName>
        <fullName evidence="6">Ribonuclease VapC</fullName>
        <shortName evidence="6">RNase VapC</shortName>
        <ecNumber evidence="6">3.1.-.-</ecNumber>
    </recommendedName>
    <alternativeName>
        <fullName evidence="6">Toxin VapC</fullName>
    </alternativeName>
</protein>
<evidence type="ECO:0000259" key="7">
    <source>
        <dbReference type="Pfam" id="PF01850"/>
    </source>
</evidence>
<dbReference type="InterPro" id="IPR029060">
    <property type="entry name" value="PIN-like_dom_sf"/>
</dbReference>
<dbReference type="GO" id="GO:0090729">
    <property type="term" value="F:toxin activity"/>
    <property type="evidence" value="ECO:0007669"/>
    <property type="project" value="UniProtKB-KW"/>
</dbReference>
<keyword evidence="1 6" id="KW-1277">Toxin-antitoxin system</keyword>
<evidence type="ECO:0000256" key="1">
    <source>
        <dbReference type="ARBA" id="ARBA00022649"/>
    </source>
</evidence>
<dbReference type="InterPro" id="IPR022907">
    <property type="entry name" value="VapC_family"/>
</dbReference>
<dbReference type="GO" id="GO:0004540">
    <property type="term" value="F:RNA nuclease activity"/>
    <property type="evidence" value="ECO:0007669"/>
    <property type="project" value="InterPro"/>
</dbReference>
<evidence type="ECO:0000256" key="6">
    <source>
        <dbReference type="HAMAP-Rule" id="MF_00265"/>
    </source>
</evidence>
<feature type="binding site" evidence="6">
    <location>
        <position position="96"/>
    </location>
    <ligand>
        <name>Mg(2+)</name>
        <dbReference type="ChEBI" id="CHEBI:18420"/>
    </ligand>
</feature>
<dbReference type="HAMAP" id="MF_00265">
    <property type="entry name" value="VapC_Nob1"/>
    <property type="match status" value="1"/>
</dbReference>
<keyword evidence="3 6" id="KW-0479">Metal-binding</keyword>
<evidence type="ECO:0000313" key="9">
    <source>
        <dbReference type="Proteomes" id="UP000741360"/>
    </source>
</evidence>
<dbReference type="GO" id="GO:0000287">
    <property type="term" value="F:magnesium ion binding"/>
    <property type="evidence" value="ECO:0007669"/>
    <property type="project" value="UniProtKB-UniRule"/>
</dbReference>
<dbReference type="Gene3D" id="3.40.50.1010">
    <property type="entry name" value="5'-nuclease"/>
    <property type="match status" value="1"/>
</dbReference>
<gene>
    <name evidence="6" type="primary">vapC</name>
    <name evidence="8" type="ORF">HYY65_10875</name>
</gene>
<sequence>MIVVDTNVVAYLFLGGEKTLQARSAFQKDPVWAAPVLWRSEFRNVLAAYLRQEKLALSDALDLVREAELILQGAEFEVESGQVLSLVSSSRCSAYDCEFVALARQIGVPLVTSDGQILSEFPATAMSLDVFAAR</sequence>
<dbReference type="AlphaFoldDB" id="A0A932GRD3"/>
<evidence type="ECO:0000313" key="8">
    <source>
        <dbReference type="EMBL" id="MBI3015540.1"/>
    </source>
</evidence>
<evidence type="ECO:0000256" key="5">
    <source>
        <dbReference type="ARBA" id="ARBA00022842"/>
    </source>
</evidence>
<keyword evidence="5 6" id="KW-0460">Magnesium</keyword>
<name>A0A932GRD3_UNCTE</name>
<keyword evidence="6" id="KW-0800">Toxin</keyword>
<dbReference type="GO" id="GO:0016787">
    <property type="term" value="F:hydrolase activity"/>
    <property type="evidence" value="ECO:0007669"/>
    <property type="project" value="UniProtKB-KW"/>
</dbReference>
<evidence type="ECO:0000256" key="2">
    <source>
        <dbReference type="ARBA" id="ARBA00022722"/>
    </source>
</evidence>
<keyword evidence="4 6" id="KW-0378">Hydrolase</keyword>
<organism evidence="8 9">
    <name type="scientific">Tectimicrobiota bacterium</name>
    <dbReference type="NCBI Taxonomy" id="2528274"/>
    <lineage>
        <taxon>Bacteria</taxon>
        <taxon>Pseudomonadati</taxon>
        <taxon>Nitrospinota/Tectimicrobiota group</taxon>
        <taxon>Candidatus Tectimicrobiota</taxon>
    </lineage>
</organism>
<evidence type="ECO:0000256" key="3">
    <source>
        <dbReference type="ARBA" id="ARBA00022723"/>
    </source>
</evidence>
<dbReference type="EMBL" id="JACPSX010000208">
    <property type="protein sequence ID" value="MBI3015540.1"/>
    <property type="molecule type" value="Genomic_DNA"/>
</dbReference>
<dbReference type="Pfam" id="PF01850">
    <property type="entry name" value="PIN"/>
    <property type="match status" value="1"/>
</dbReference>
<dbReference type="PANTHER" id="PTHR35901">
    <property type="entry name" value="RIBONUCLEASE VAPC3"/>
    <property type="match status" value="1"/>
</dbReference>
<dbReference type="CDD" id="cd09873">
    <property type="entry name" value="PIN_Pae0151-like"/>
    <property type="match status" value="1"/>
</dbReference>
<comment type="cofactor">
    <cofactor evidence="6">
        <name>Mg(2+)</name>
        <dbReference type="ChEBI" id="CHEBI:18420"/>
    </cofactor>
</comment>
<dbReference type="PANTHER" id="PTHR35901:SF1">
    <property type="entry name" value="EXONUCLEASE VAPC9"/>
    <property type="match status" value="1"/>
</dbReference>
<dbReference type="InterPro" id="IPR044153">
    <property type="entry name" value="PIN_Pae0151-like"/>
</dbReference>
<dbReference type="EC" id="3.1.-.-" evidence="6"/>
<feature type="domain" description="PIN" evidence="7">
    <location>
        <begin position="2"/>
        <end position="116"/>
    </location>
</feature>
<comment type="similarity">
    <text evidence="6">Belongs to the PINc/VapC protein family.</text>
</comment>
<dbReference type="Proteomes" id="UP000741360">
    <property type="component" value="Unassembled WGS sequence"/>
</dbReference>
<accession>A0A932GRD3</accession>